<feature type="transmembrane region" description="Helical" evidence="4">
    <location>
        <begin position="264"/>
        <end position="283"/>
    </location>
</feature>
<dbReference type="SMART" id="SM00503">
    <property type="entry name" value="SynN"/>
    <property type="match status" value="1"/>
</dbReference>
<evidence type="ECO:0000313" key="7">
    <source>
        <dbReference type="Proteomes" id="UP001153678"/>
    </source>
</evidence>
<comment type="caution">
    <text evidence="6">The sequence shown here is derived from an EMBL/GenBank/DDBJ whole genome shotgun (WGS) entry which is preliminary data.</text>
</comment>
<reference evidence="6" key="1">
    <citation type="submission" date="2022-08" db="EMBL/GenBank/DDBJ databases">
        <authorList>
            <person name="Kallberg Y."/>
            <person name="Tangrot J."/>
            <person name="Rosling A."/>
        </authorList>
    </citation>
    <scope>NUCLEOTIDE SEQUENCE</scope>
    <source>
        <strain evidence="6">Wild A</strain>
    </source>
</reference>
<dbReference type="GO" id="GO:0012505">
    <property type="term" value="C:endomembrane system"/>
    <property type="evidence" value="ECO:0007669"/>
    <property type="project" value="TreeGrafter"/>
</dbReference>
<dbReference type="GO" id="GO:0006896">
    <property type="term" value="P:Golgi to vacuole transport"/>
    <property type="evidence" value="ECO:0007669"/>
    <property type="project" value="TreeGrafter"/>
</dbReference>
<dbReference type="PROSITE" id="PS50192">
    <property type="entry name" value="T_SNARE"/>
    <property type="match status" value="1"/>
</dbReference>
<dbReference type="CDD" id="cd15840">
    <property type="entry name" value="SNARE_Qa"/>
    <property type="match status" value="1"/>
</dbReference>
<dbReference type="InterPro" id="IPR006012">
    <property type="entry name" value="Syntaxin/epimorphin_CS"/>
</dbReference>
<dbReference type="InterPro" id="IPR045242">
    <property type="entry name" value="Syntaxin"/>
</dbReference>
<dbReference type="GO" id="GO:0000149">
    <property type="term" value="F:SNARE binding"/>
    <property type="evidence" value="ECO:0007669"/>
    <property type="project" value="TreeGrafter"/>
</dbReference>
<dbReference type="GO" id="GO:0006886">
    <property type="term" value="P:intracellular protein transport"/>
    <property type="evidence" value="ECO:0007669"/>
    <property type="project" value="InterPro"/>
</dbReference>
<gene>
    <name evidence="6" type="ORF">FWILDA_LOCUS10542</name>
</gene>
<name>A0A9W4SVG9_9GLOM</name>
<dbReference type="PROSITE" id="PS00914">
    <property type="entry name" value="SYNTAXIN"/>
    <property type="match status" value="1"/>
</dbReference>
<dbReference type="Proteomes" id="UP001153678">
    <property type="component" value="Unassembled WGS sequence"/>
</dbReference>
<keyword evidence="4" id="KW-0472">Membrane</keyword>
<keyword evidence="4" id="KW-1133">Transmembrane helix</keyword>
<evidence type="ECO:0000256" key="1">
    <source>
        <dbReference type="ARBA" id="ARBA00009063"/>
    </source>
</evidence>
<accession>A0A9W4SVG9</accession>
<evidence type="ECO:0000256" key="2">
    <source>
        <dbReference type="RuleBase" id="RU003858"/>
    </source>
</evidence>
<dbReference type="GO" id="GO:0005484">
    <property type="term" value="F:SNAP receptor activity"/>
    <property type="evidence" value="ECO:0007669"/>
    <property type="project" value="InterPro"/>
</dbReference>
<dbReference type="InterPro" id="IPR010989">
    <property type="entry name" value="SNARE"/>
</dbReference>
<feature type="domain" description="T-SNARE coiled-coil homology" evidence="5">
    <location>
        <begin position="191"/>
        <end position="253"/>
    </location>
</feature>
<dbReference type="GO" id="GO:0048278">
    <property type="term" value="P:vesicle docking"/>
    <property type="evidence" value="ECO:0007669"/>
    <property type="project" value="TreeGrafter"/>
</dbReference>
<dbReference type="EMBL" id="CAMKVN010002727">
    <property type="protein sequence ID" value="CAI2182359.1"/>
    <property type="molecule type" value="Genomic_DNA"/>
</dbReference>
<keyword evidence="7" id="KW-1185">Reference proteome</keyword>
<dbReference type="Gene3D" id="1.20.5.110">
    <property type="match status" value="1"/>
</dbReference>
<dbReference type="PANTHER" id="PTHR19957:SF38">
    <property type="entry name" value="LD27581P"/>
    <property type="match status" value="1"/>
</dbReference>
<dbReference type="OrthoDB" id="364348at2759"/>
<keyword evidence="4" id="KW-0812">Transmembrane</keyword>
<dbReference type="PANTHER" id="PTHR19957">
    <property type="entry name" value="SYNTAXIN"/>
    <property type="match status" value="1"/>
</dbReference>
<dbReference type="Gene3D" id="1.20.58.70">
    <property type="match status" value="1"/>
</dbReference>
<dbReference type="Pfam" id="PF05739">
    <property type="entry name" value="SNARE"/>
    <property type="match status" value="1"/>
</dbReference>
<evidence type="ECO:0000259" key="5">
    <source>
        <dbReference type="PROSITE" id="PS50192"/>
    </source>
</evidence>
<organism evidence="6 7">
    <name type="scientific">Funneliformis geosporum</name>
    <dbReference type="NCBI Taxonomy" id="1117311"/>
    <lineage>
        <taxon>Eukaryota</taxon>
        <taxon>Fungi</taxon>
        <taxon>Fungi incertae sedis</taxon>
        <taxon>Mucoromycota</taxon>
        <taxon>Glomeromycotina</taxon>
        <taxon>Glomeromycetes</taxon>
        <taxon>Glomerales</taxon>
        <taxon>Glomeraceae</taxon>
        <taxon>Funneliformis</taxon>
    </lineage>
</organism>
<evidence type="ECO:0000313" key="6">
    <source>
        <dbReference type="EMBL" id="CAI2182359.1"/>
    </source>
</evidence>
<feature type="compositionally biased region" description="Low complexity" evidence="3">
    <location>
        <begin position="9"/>
        <end position="21"/>
    </location>
</feature>
<dbReference type="FunFam" id="1.20.5.110:FF:000059">
    <property type="entry name" value="Related to syntaxin 12"/>
    <property type="match status" value="1"/>
</dbReference>
<dbReference type="SUPFAM" id="SSF47661">
    <property type="entry name" value="t-snare proteins"/>
    <property type="match status" value="1"/>
</dbReference>
<comment type="similarity">
    <text evidence="1 2">Belongs to the syntaxin family.</text>
</comment>
<feature type="region of interest" description="Disordered" evidence="3">
    <location>
        <begin position="1"/>
        <end position="21"/>
    </location>
</feature>
<dbReference type="GO" id="GO:0031201">
    <property type="term" value="C:SNARE complex"/>
    <property type="evidence" value="ECO:0007669"/>
    <property type="project" value="TreeGrafter"/>
</dbReference>
<dbReference type="AlphaFoldDB" id="A0A9W4SVG9"/>
<dbReference type="Pfam" id="PF14523">
    <property type="entry name" value="Syntaxin_2"/>
    <property type="match status" value="1"/>
</dbReference>
<evidence type="ECO:0000256" key="3">
    <source>
        <dbReference type="SAM" id="MobiDB-lite"/>
    </source>
</evidence>
<dbReference type="SMART" id="SM00397">
    <property type="entry name" value="t_SNARE"/>
    <property type="match status" value="1"/>
</dbReference>
<evidence type="ECO:0000256" key="4">
    <source>
        <dbReference type="SAM" id="Phobius"/>
    </source>
</evidence>
<protein>
    <submittedName>
        <fullName evidence="6">7994_t:CDS:1</fullName>
    </submittedName>
</protein>
<dbReference type="InterPro" id="IPR000727">
    <property type="entry name" value="T_SNARE_dom"/>
</dbReference>
<dbReference type="GO" id="GO:0006906">
    <property type="term" value="P:vesicle fusion"/>
    <property type="evidence" value="ECO:0007669"/>
    <property type="project" value="TreeGrafter"/>
</dbReference>
<sequence>MSFNDLERGSGPSSGRNGRNYGGVSMVSGGFEVFCNDAQYNTLSKSISQQVFNITSNVANIQRLVSYLGTAKDTPEVRTKLHTLTEKTRELVKVTSNEIKQLSHFQGTSGQNRKLEQQKLSKDFQKTLVEFQKVQRISAEKQREYVDKAKALNVRNDIYEEDSGVEEQPLIDDSNRRLQLKVLDNEIEYNESLIAEREGEIREIEQGINELNEIFRDLGTLVTEQQSMLDNIESNVTNIAVNVRSAADELTIASRHQRKARNRMCCLLLIFAVVGGVVILAALT</sequence>
<proteinExistence type="inferred from homology"/>
<dbReference type="InterPro" id="IPR006011">
    <property type="entry name" value="Syntaxin_N"/>
</dbReference>